<dbReference type="GO" id="GO:0005634">
    <property type="term" value="C:nucleus"/>
    <property type="evidence" value="ECO:0007669"/>
    <property type="project" value="UniProtKB-SubCell"/>
</dbReference>
<feature type="region of interest" description="Disordered" evidence="7">
    <location>
        <begin position="499"/>
        <end position="521"/>
    </location>
</feature>
<dbReference type="SMART" id="SM00249">
    <property type="entry name" value="PHD"/>
    <property type="match status" value="3"/>
</dbReference>
<dbReference type="InterPro" id="IPR001965">
    <property type="entry name" value="Znf_PHD"/>
</dbReference>
<evidence type="ECO:0000256" key="1">
    <source>
        <dbReference type="ARBA" id="ARBA00004123"/>
    </source>
</evidence>
<dbReference type="InterPro" id="IPR058939">
    <property type="entry name" value="Mtase_EDM2"/>
</dbReference>
<name>A0A9D5DD83_9LILI</name>
<dbReference type="GO" id="GO:0008270">
    <property type="term" value="F:zinc ion binding"/>
    <property type="evidence" value="ECO:0007669"/>
    <property type="project" value="UniProtKB-KW"/>
</dbReference>
<dbReference type="GO" id="GO:0006338">
    <property type="term" value="P:chromatin remodeling"/>
    <property type="evidence" value="ECO:0007669"/>
    <property type="project" value="UniProtKB-ARBA"/>
</dbReference>
<dbReference type="Pfam" id="PF22908">
    <property type="entry name" value="PHD_NSD"/>
    <property type="match status" value="1"/>
</dbReference>
<gene>
    <name evidence="9" type="ORF">J5N97_008107</name>
</gene>
<keyword evidence="5" id="KW-0862">Zinc</keyword>
<reference evidence="9" key="1">
    <citation type="submission" date="2021-03" db="EMBL/GenBank/DDBJ databases">
        <authorList>
            <person name="Li Z."/>
            <person name="Yang C."/>
        </authorList>
    </citation>
    <scope>NUCLEOTIDE SEQUENCE</scope>
    <source>
        <strain evidence="9">Dzin_1.0</strain>
        <tissue evidence="9">Leaf</tissue>
    </source>
</reference>
<evidence type="ECO:0000256" key="6">
    <source>
        <dbReference type="ARBA" id="ARBA00023242"/>
    </source>
</evidence>
<comment type="caution">
    <text evidence="9">The sequence shown here is derived from an EMBL/GenBank/DDBJ whole genome shotgun (WGS) entry which is preliminary data.</text>
</comment>
<feature type="region of interest" description="Disordered" evidence="7">
    <location>
        <begin position="1155"/>
        <end position="1175"/>
    </location>
</feature>
<dbReference type="InterPro" id="IPR013083">
    <property type="entry name" value="Znf_RING/FYVE/PHD"/>
</dbReference>
<evidence type="ECO:0000256" key="4">
    <source>
        <dbReference type="ARBA" id="ARBA00022771"/>
    </source>
</evidence>
<reference evidence="9" key="2">
    <citation type="journal article" date="2022" name="Hortic Res">
        <title>The genome of Dioscorea zingiberensis sheds light on the biosynthesis, origin and evolution of the medicinally important diosgenin saponins.</title>
        <authorList>
            <person name="Li Y."/>
            <person name="Tan C."/>
            <person name="Li Z."/>
            <person name="Guo J."/>
            <person name="Li S."/>
            <person name="Chen X."/>
            <person name="Wang C."/>
            <person name="Dai X."/>
            <person name="Yang H."/>
            <person name="Song W."/>
            <person name="Hou L."/>
            <person name="Xu J."/>
            <person name="Tong Z."/>
            <person name="Xu A."/>
            <person name="Yuan X."/>
            <person name="Wang W."/>
            <person name="Yang Q."/>
            <person name="Chen L."/>
            <person name="Sun Z."/>
            <person name="Wang K."/>
            <person name="Pan B."/>
            <person name="Chen J."/>
            <person name="Bao Y."/>
            <person name="Liu F."/>
            <person name="Qi X."/>
            <person name="Gang D.R."/>
            <person name="Wen J."/>
            <person name="Li J."/>
        </authorList>
    </citation>
    <scope>NUCLEOTIDE SEQUENCE</scope>
    <source>
        <strain evidence="9">Dzin_1.0</strain>
    </source>
</reference>
<dbReference type="Pfam" id="PF12047">
    <property type="entry name" value="DNMT1-RFD"/>
    <property type="match status" value="1"/>
</dbReference>
<sequence length="1175" mass="132499">MDMASSDDEEENVPNVVTGYYFLDESDSPISFAVLPIQFNDSEGPEATDLQVFLHGSADGGLQPIHKQVIAWKLGFQGHQPELLVLSKDNIWIKLQKARKSYEESIRTTLVTIHMLHYLRENPETSEKSLWDHIRKTIRSFEFRPSEDDLSDHFPLIKQFTERDEILGKAKLLPLILAGESRKRTNSVEAVKKDLDMKSFIVEDVDFDDSDEEPDLFDSACAICDNGGDLLCCEGECLRSFHATRSAEADESKCKSLGFTKAYVDATPSFLCKNCEYKQHQCFACGKLGPSGKSANAEVFQCVNATCGHFYHPKCVAELLFPENNVEALEYEKRIASGESFTCPVHKCIVCKQAENKEVAELQFAMCRRCPKSYHRKCLPRKIAFKDNEEEGIVQRAWDGLLPNRILIYCLKHKIDGYLGTPIRNHIIFPQTYEEKKDIDVQKTIVKKVKEASGGMPKEKGSVKPKKVVEKHSSAEEKLPVERRGGNISERLIDLQKNVKPLKYGSQSDPRKHSQTSLSEYKKFSNDQAKTSLAAISSAPIESKFYSSFPSIDEETEKRVLTLMEKASVSITLDSISKKRIMPSTHAHSAKHIDKSITHGKVEGFVEAIKTALQKVECGHSIDDAKAVCEPEILKQISKWNNKLKVYLAPFLHGMRYTSFGRHFTKVDKLKEIVDVLQWYVQSGDMIVDFCCGANDFSQLMKEKLEAAGKKCSFKNFDVIQPKNDFCFEKRDWMKVQQKDLPTGSQLIMGLNPPFGVKAALANKFIDKALSFKPKLLILIVPSETERLDEKKSKYDLIWENGEKLAGKSFYLPGSVNENDKQIEQWNLKPPVLYLWSRPDWTAKHKAIAARHNHRSTEQHVSPAAETQNELLADAKQLNEEINDAMGEEVKVPELISSQRKPAEEDRLSRESSKNAEHNNKKTAQKMNEVGGDGNTIVDRGNKRKSPGNQKSGPSKRRKSYRRTESFDRNVVDDMTSDMSISPPFEAIARNPLDLSCIDTYGRRSHTSDLDGYRQSSGSDFHSQYGLYNQQGIYDSAPRNRHPLDGSDSSLRQYLPSMGGPEPILGQYPTMISAPDLVRSQYSPLNYAMSNTTSAMQRYAPHLDETNYAPPSSFPRGPFPGRNGHFDMPGEPFPGRNGHFDMPGMRRDLPRNPMGFAPGPHQFGSHSGSAGWLDD</sequence>
<evidence type="ECO:0000256" key="5">
    <source>
        <dbReference type="ARBA" id="ARBA00022833"/>
    </source>
</evidence>
<feature type="domain" description="Zinc finger PHD-type" evidence="8">
    <location>
        <begin position="281"/>
        <end position="347"/>
    </location>
</feature>
<protein>
    <recommendedName>
        <fullName evidence="8">Zinc finger PHD-type domain-containing protein</fullName>
    </recommendedName>
</protein>
<proteinExistence type="predicted"/>
<feature type="domain" description="Zinc finger PHD-type" evidence="8">
    <location>
        <begin position="220"/>
        <end position="276"/>
    </location>
</feature>
<keyword evidence="6" id="KW-0539">Nucleus</keyword>
<dbReference type="AlphaFoldDB" id="A0A9D5DD83"/>
<evidence type="ECO:0000259" key="8">
    <source>
        <dbReference type="SMART" id="SM00249"/>
    </source>
</evidence>
<feature type="region of interest" description="Disordered" evidence="7">
    <location>
        <begin position="887"/>
        <end position="969"/>
    </location>
</feature>
<evidence type="ECO:0000313" key="9">
    <source>
        <dbReference type="EMBL" id="KAJ0989751.1"/>
    </source>
</evidence>
<keyword evidence="4" id="KW-0863">Zinc-finger</keyword>
<feature type="compositionally biased region" description="Basic and acidic residues" evidence="7">
    <location>
        <begin position="457"/>
        <end position="483"/>
    </location>
</feature>
<feature type="compositionally biased region" description="Basic and acidic residues" evidence="7">
    <location>
        <begin position="901"/>
        <end position="920"/>
    </location>
</feature>
<dbReference type="EMBL" id="JAGGNH010000001">
    <property type="protein sequence ID" value="KAJ0989751.1"/>
    <property type="molecule type" value="Genomic_DNA"/>
</dbReference>
<dbReference type="Pfam" id="PF26055">
    <property type="entry name" value="Mtase_EDM2"/>
    <property type="match status" value="1"/>
</dbReference>
<dbReference type="InterPro" id="IPR055197">
    <property type="entry name" value="PHDvar_NSD"/>
</dbReference>
<keyword evidence="2" id="KW-0479">Metal-binding</keyword>
<dbReference type="PANTHER" id="PTHR46235">
    <property type="entry name" value="PHD FINGER-CONTAINING PROTEIN DDB_G0268158"/>
    <property type="match status" value="1"/>
</dbReference>
<keyword evidence="3" id="KW-0677">Repeat</keyword>
<dbReference type="PANTHER" id="PTHR46235:SF3">
    <property type="entry name" value="PHD FINGER-CONTAINING PROTEIN DDB_G0268158"/>
    <property type="match status" value="1"/>
</dbReference>
<dbReference type="CDD" id="cd15565">
    <property type="entry name" value="PHD2_NSD"/>
    <property type="match status" value="1"/>
</dbReference>
<dbReference type="Proteomes" id="UP001085076">
    <property type="component" value="Miscellaneous, Linkage group lg01"/>
</dbReference>
<organism evidence="9 10">
    <name type="scientific">Dioscorea zingiberensis</name>
    <dbReference type="NCBI Taxonomy" id="325984"/>
    <lineage>
        <taxon>Eukaryota</taxon>
        <taxon>Viridiplantae</taxon>
        <taxon>Streptophyta</taxon>
        <taxon>Embryophyta</taxon>
        <taxon>Tracheophyta</taxon>
        <taxon>Spermatophyta</taxon>
        <taxon>Magnoliopsida</taxon>
        <taxon>Liliopsida</taxon>
        <taxon>Dioscoreales</taxon>
        <taxon>Dioscoreaceae</taxon>
        <taxon>Dioscorea</taxon>
    </lineage>
</organism>
<evidence type="ECO:0000256" key="3">
    <source>
        <dbReference type="ARBA" id="ARBA00022737"/>
    </source>
</evidence>
<evidence type="ECO:0000256" key="7">
    <source>
        <dbReference type="SAM" id="MobiDB-lite"/>
    </source>
</evidence>
<accession>A0A9D5DD83</accession>
<dbReference type="Pfam" id="PF23004">
    <property type="entry name" value="PHDvar_NSD"/>
    <property type="match status" value="1"/>
</dbReference>
<feature type="domain" description="Zinc finger PHD-type" evidence="8">
    <location>
        <begin position="348"/>
        <end position="414"/>
    </location>
</feature>
<evidence type="ECO:0000256" key="2">
    <source>
        <dbReference type="ARBA" id="ARBA00022723"/>
    </source>
</evidence>
<dbReference type="Gene3D" id="3.30.40.10">
    <property type="entry name" value="Zinc/RING finger domain, C3HC4 (zinc finger)"/>
    <property type="match status" value="2"/>
</dbReference>
<dbReference type="InterPro" id="IPR055198">
    <property type="entry name" value="NSD_PHD"/>
</dbReference>
<dbReference type="InterPro" id="IPR022702">
    <property type="entry name" value="Cytosine_MeTrfase1_RFD"/>
</dbReference>
<evidence type="ECO:0000313" key="10">
    <source>
        <dbReference type="Proteomes" id="UP001085076"/>
    </source>
</evidence>
<dbReference type="OrthoDB" id="21264at2759"/>
<comment type="subcellular location">
    <subcellularLocation>
        <location evidence="1">Nucleus</location>
    </subcellularLocation>
</comment>
<keyword evidence="10" id="KW-1185">Reference proteome</keyword>
<feature type="region of interest" description="Disordered" evidence="7">
    <location>
        <begin position="452"/>
        <end position="483"/>
    </location>
</feature>